<sequence length="349" mass="37048">LQPPFDPSTGYYTQVYRPAADGDGRFSPLLVHGATAKYGGNTNQTGQSTQEVCKLKLQFNVNPLVLPNTGVTTQAGGVMQATVPVTQQPIPVFRQPAGVHMSPYPPNYVPYGHYISPFYVPTPTIHHFFGNTALSQQPLPGSIYPPPAAVTTTPVKYSLSQYKGGNNSGNSNHSVMPTGYGPYSSSPTGYGPSPTVSSGNSTVNEDHTVSQYKENNVYMTGQQNSLSPGESGGTDVHDVGFRLHDYLKSLCGKSEGSPVWLPAPGREIPSVQAGSFYNLPQGQQVTFTSQAGNGAFAGIYHPTQAVGAATVHPLLQPSQTMAGAVEMVGAAAGVYQQPQRAQINWPNNY</sequence>
<name>A0A843UZM6_COLES</name>
<dbReference type="OrthoDB" id="753279at2759"/>
<feature type="compositionally biased region" description="Low complexity" evidence="1">
    <location>
        <begin position="164"/>
        <end position="199"/>
    </location>
</feature>
<dbReference type="InterPro" id="IPR044277">
    <property type="entry name" value="GIP1"/>
</dbReference>
<comment type="caution">
    <text evidence="2">The sequence shown here is derived from an EMBL/GenBank/DDBJ whole genome shotgun (WGS) entry which is preliminary data.</text>
</comment>
<reference evidence="2" key="1">
    <citation type="submission" date="2017-07" db="EMBL/GenBank/DDBJ databases">
        <title>Taro Niue Genome Assembly and Annotation.</title>
        <authorList>
            <person name="Atibalentja N."/>
            <person name="Keating K."/>
            <person name="Fields C.J."/>
        </authorList>
    </citation>
    <scope>NUCLEOTIDE SEQUENCE</scope>
    <source>
        <strain evidence="2">Niue_2</strain>
        <tissue evidence="2">Leaf</tissue>
    </source>
</reference>
<dbReference type="PANTHER" id="PTHR46775">
    <property type="entry name" value="FLOCCULATION PROTEIN (DUF1296)"/>
    <property type="match status" value="1"/>
</dbReference>
<protein>
    <submittedName>
        <fullName evidence="2">Uncharacterized protein</fullName>
    </submittedName>
</protein>
<dbReference type="PANTHER" id="PTHR46775:SF1">
    <property type="entry name" value="FLOCCULATION PROTEIN (DUF1296)"/>
    <property type="match status" value="1"/>
</dbReference>
<feature type="region of interest" description="Disordered" evidence="1">
    <location>
        <begin position="162"/>
        <end position="204"/>
    </location>
</feature>
<proteinExistence type="predicted"/>
<accession>A0A843UZM6</accession>
<dbReference type="EMBL" id="NMUH01001123">
    <property type="protein sequence ID" value="MQL89171.1"/>
    <property type="molecule type" value="Genomic_DNA"/>
</dbReference>
<evidence type="ECO:0000313" key="2">
    <source>
        <dbReference type="EMBL" id="MQL89171.1"/>
    </source>
</evidence>
<dbReference type="Proteomes" id="UP000652761">
    <property type="component" value="Unassembled WGS sequence"/>
</dbReference>
<evidence type="ECO:0000313" key="3">
    <source>
        <dbReference type="Proteomes" id="UP000652761"/>
    </source>
</evidence>
<organism evidence="2 3">
    <name type="scientific">Colocasia esculenta</name>
    <name type="common">Wild taro</name>
    <name type="synonym">Arum esculentum</name>
    <dbReference type="NCBI Taxonomy" id="4460"/>
    <lineage>
        <taxon>Eukaryota</taxon>
        <taxon>Viridiplantae</taxon>
        <taxon>Streptophyta</taxon>
        <taxon>Embryophyta</taxon>
        <taxon>Tracheophyta</taxon>
        <taxon>Spermatophyta</taxon>
        <taxon>Magnoliopsida</taxon>
        <taxon>Liliopsida</taxon>
        <taxon>Araceae</taxon>
        <taxon>Aroideae</taxon>
        <taxon>Colocasieae</taxon>
        <taxon>Colocasia</taxon>
    </lineage>
</organism>
<gene>
    <name evidence="2" type="ORF">Taro_021739</name>
</gene>
<dbReference type="AlphaFoldDB" id="A0A843UZM6"/>
<feature type="non-terminal residue" evidence="2">
    <location>
        <position position="1"/>
    </location>
</feature>
<evidence type="ECO:0000256" key="1">
    <source>
        <dbReference type="SAM" id="MobiDB-lite"/>
    </source>
</evidence>
<keyword evidence="3" id="KW-1185">Reference proteome</keyword>
<dbReference type="GO" id="GO:0051082">
    <property type="term" value="F:unfolded protein binding"/>
    <property type="evidence" value="ECO:0007669"/>
    <property type="project" value="TreeGrafter"/>
</dbReference>